<protein>
    <submittedName>
        <fullName evidence="1">Uncharacterized protein</fullName>
    </submittedName>
</protein>
<name>A0A2T7NTW5_POMCA</name>
<accession>A0A2T7NTW5</accession>
<sequence length="133" mass="15084">MHKMELIIVHADVDGHDPPMAPLPSLTRHKRSTLTNYYMIACAADSHRGSPLPACPPGTRRLFPFHGVPLQPRTPCPPWVDNQGFCHIADRRFSGDRCEPFYGRDLYSEWRRNAYVLLPPGPRTTPPPCLPYP</sequence>
<comment type="caution">
    <text evidence="1">The sequence shown here is derived from an EMBL/GenBank/DDBJ whole genome shotgun (WGS) entry which is preliminary data.</text>
</comment>
<proteinExistence type="predicted"/>
<reference evidence="1 2" key="1">
    <citation type="submission" date="2018-04" db="EMBL/GenBank/DDBJ databases">
        <title>The genome of golden apple snail Pomacea canaliculata provides insight into stress tolerance and invasive adaptation.</title>
        <authorList>
            <person name="Liu C."/>
            <person name="Liu B."/>
            <person name="Ren Y."/>
            <person name="Zhang Y."/>
            <person name="Wang H."/>
            <person name="Li S."/>
            <person name="Jiang F."/>
            <person name="Yin L."/>
            <person name="Zhang G."/>
            <person name="Qian W."/>
            <person name="Fan W."/>
        </authorList>
    </citation>
    <scope>NUCLEOTIDE SEQUENCE [LARGE SCALE GENOMIC DNA]</scope>
    <source>
        <strain evidence="1">SZHN2017</strain>
        <tissue evidence="1">Muscle</tissue>
    </source>
</reference>
<evidence type="ECO:0000313" key="2">
    <source>
        <dbReference type="Proteomes" id="UP000245119"/>
    </source>
</evidence>
<gene>
    <name evidence="1" type="ORF">C0Q70_15070</name>
</gene>
<evidence type="ECO:0000313" key="1">
    <source>
        <dbReference type="EMBL" id="PVD24586.1"/>
    </source>
</evidence>
<organism evidence="1 2">
    <name type="scientific">Pomacea canaliculata</name>
    <name type="common">Golden apple snail</name>
    <dbReference type="NCBI Taxonomy" id="400727"/>
    <lineage>
        <taxon>Eukaryota</taxon>
        <taxon>Metazoa</taxon>
        <taxon>Spiralia</taxon>
        <taxon>Lophotrochozoa</taxon>
        <taxon>Mollusca</taxon>
        <taxon>Gastropoda</taxon>
        <taxon>Caenogastropoda</taxon>
        <taxon>Architaenioglossa</taxon>
        <taxon>Ampullarioidea</taxon>
        <taxon>Ampullariidae</taxon>
        <taxon>Pomacea</taxon>
    </lineage>
</organism>
<dbReference type="Proteomes" id="UP000245119">
    <property type="component" value="Linkage Group LG9"/>
</dbReference>
<dbReference type="AlphaFoldDB" id="A0A2T7NTW5"/>
<dbReference type="EMBL" id="PZQS01000009">
    <property type="protein sequence ID" value="PVD24586.1"/>
    <property type="molecule type" value="Genomic_DNA"/>
</dbReference>
<keyword evidence="2" id="KW-1185">Reference proteome</keyword>